<keyword evidence="3" id="KW-1185">Reference proteome</keyword>
<feature type="transmembrane region" description="Helical" evidence="1">
    <location>
        <begin position="6"/>
        <end position="25"/>
    </location>
</feature>
<dbReference type="KEGG" id="csty:KN1_01130"/>
<evidence type="ECO:0000256" key="1">
    <source>
        <dbReference type="SAM" id="Phobius"/>
    </source>
</evidence>
<dbReference type="RefSeq" id="WP_221288694.1">
    <property type="nucleotide sequence ID" value="NZ_AP024597.1"/>
</dbReference>
<evidence type="ECO:0000313" key="2">
    <source>
        <dbReference type="EMBL" id="BCU68816.1"/>
    </source>
</evidence>
<dbReference type="EMBL" id="AP024597">
    <property type="protein sequence ID" value="BCU68816.1"/>
    <property type="molecule type" value="Genomic_DNA"/>
</dbReference>
<evidence type="ECO:0000313" key="3">
    <source>
        <dbReference type="Proteomes" id="UP000825123"/>
    </source>
</evidence>
<proteinExistence type="predicted"/>
<dbReference type="Proteomes" id="UP000825123">
    <property type="component" value="Chromosome"/>
</dbReference>
<dbReference type="AlphaFoldDB" id="A0A8D5U3Q9"/>
<feature type="transmembrane region" description="Helical" evidence="1">
    <location>
        <begin position="65"/>
        <end position="87"/>
    </location>
</feature>
<dbReference type="GeneID" id="66161863"/>
<reference evidence="2 3" key="1">
    <citation type="submission" date="2021-04" db="EMBL/GenBank/DDBJ databases">
        <title>Complete genome sequence of Stygiolobus sp. KN-1.</title>
        <authorList>
            <person name="Nakamura K."/>
            <person name="Sakai H."/>
            <person name="Kurosawa N."/>
        </authorList>
    </citation>
    <scope>NUCLEOTIDE SEQUENCE [LARGE SCALE GENOMIC DNA]</scope>
    <source>
        <strain evidence="2 3">KN-1</strain>
    </source>
</reference>
<keyword evidence="1" id="KW-1133">Transmembrane helix</keyword>
<keyword evidence="1" id="KW-0812">Transmembrane</keyword>
<accession>A0A8D5U3Q9</accession>
<gene>
    <name evidence="2" type="ORF">KN1_01130</name>
</gene>
<organism evidence="2 3">
    <name type="scientific">Stygiolobus caldivivus</name>
    <dbReference type="NCBI Taxonomy" id="2824673"/>
    <lineage>
        <taxon>Archaea</taxon>
        <taxon>Thermoproteota</taxon>
        <taxon>Thermoprotei</taxon>
        <taxon>Sulfolobales</taxon>
        <taxon>Sulfolobaceae</taxon>
        <taxon>Stygiolobus</taxon>
    </lineage>
</organism>
<feature type="transmembrane region" description="Helical" evidence="1">
    <location>
        <begin position="125"/>
        <end position="148"/>
    </location>
</feature>
<feature type="transmembrane region" description="Helical" evidence="1">
    <location>
        <begin position="99"/>
        <end position="119"/>
    </location>
</feature>
<name>A0A8D5U3Q9_9CREN</name>
<keyword evidence="1" id="KW-0472">Membrane</keyword>
<sequence length="163" mass="18306">MVNLITKVYFVLVGFGQVVFLYEILDVFTHNVVYPSSILNYLIGYSILAVLIVDILITLDGLSRYVSFLTLIPAINIIAVGFLAYKLSQSLWTSFFTSLIWFINLLLSLTLPVPAILAYGFDLSLLSYMVLQDVVGLTSLALMGILIVRYEKSRGKLINEKRN</sequence>
<feature type="transmembrane region" description="Helical" evidence="1">
    <location>
        <begin position="37"/>
        <end position="59"/>
    </location>
</feature>
<protein>
    <submittedName>
        <fullName evidence="2">Uncharacterized protein</fullName>
    </submittedName>
</protein>